<name>A0A1I1A1D1_9BACI</name>
<dbReference type="CDD" id="cd13124">
    <property type="entry name" value="MATE_SpoVB_like"/>
    <property type="match status" value="1"/>
</dbReference>
<accession>A0A1I1A1D1</accession>
<reference evidence="7 8" key="1">
    <citation type="submission" date="2016-10" db="EMBL/GenBank/DDBJ databases">
        <authorList>
            <person name="de Groot N.N."/>
        </authorList>
    </citation>
    <scope>NUCLEOTIDE SEQUENCE [LARGE SCALE GENOMIC DNA]</scope>
    <source>
        <strain evidence="7 8">CGMCC 1.3702</strain>
    </source>
</reference>
<keyword evidence="3 6" id="KW-0812">Transmembrane</keyword>
<gene>
    <name evidence="7" type="ORF">SAMN04488072_11565</name>
</gene>
<keyword evidence="2" id="KW-1003">Cell membrane</keyword>
<evidence type="ECO:0000256" key="4">
    <source>
        <dbReference type="ARBA" id="ARBA00022989"/>
    </source>
</evidence>
<dbReference type="PANTHER" id="PTHR30250:SF29">
    <property type="entry name" value="POLYSACCHARIDE BIOSYNTHESIS PROTEIN C-TERMINAL DOMAIN-CONTAINING PROTEIN"/>
    <property type="match status" value="1"/>
</dbReference>
<dbReference type="GO" id="GO:0005886">
    <property type="term" value="C:plasma membrane"/>
    <property type="evidence" value="ECO:0007669"/>
    <property type="project" value="UniProtKB-SubCell"/>
</dbReference>
<evidence type="ECO:0000313" key="8">
    <source>
        <dbReference type="Proteomes" id="UP000198642"/>
    </source>
</evidence>
<dbReference type="PANTHER" id="PTHR30250">
    <property type="entry name" value="PST FAMILY PREDICTED COLANIC ACID TRANSPORTER"/>
    <property type="match status" value="1"/>
</dbReference>
<feature type="transmembrane region" description="Helical" evidence="6">
    <location>
        <begin position="315"/>
        <end position="340"/>
    </location>
</feature>
<feature type="transmembrane region" description="Helical" evidence="6">
    <location>
        <begin position="445"/>
        <end position="465"/>
    </location>
</feature>
<dbReference type="AlphaFoldDB" id="A0A1I1A1D1"/>
<evidence type="ECO:0000256" key="1">
    <source>
        <dbReference type="ARBA" id="ARBA00004651"/>
    </source>
</evidence>
<feature type="transmembrane region" description="Helical" evidence="6">
    <location>
        <begin position="284"/>
        <end position="303"/>
    </location>
</feature>
<feature type="transmembrane region" description="Helical" evidence="6">
    <location>
        <begin position="128"/>
        <end position="146"/>
    </location>
</feature>
<keyword evidence="8" id="KW-1185">Reference proteome</keyword>
<feature type="transmembrane region" description="Helical" evidence="6">
    <location>
        <begin position="415"/>
        <end position="433"/>
    </location>
</feature>
<keyword evidence="5 6" id="KW-0472">Membrane</keyword>
<organism evidence="7 8">
    <name type="scientific">Lentibacillus halodurans</name>
    <dbReference type="NCBI Taxonomy" id="237679"/>
    <lineage>
        <taxon>Bacteria</taxon>
        <taxon>Bacillati</taxon>
        <taxon>Bacillota</taxon>
        <taxon>Bacilli</taxon>
        <taxon>Bacillales</taxon>
        <taxon>Bacillaceae</taxon>
        <taxon>Lentibacillus</taxon>
    </lineage>
</organism>
<dbReference type="STRING" id="237679.SAMN04488072_11565"/>
<dbReference type="InterPro" id="IPR050833">
    <property type="entry name" value="Poly_Biosynth_Transport"/>
</dbReference>
<dbReference type="InterPro" id="IPR024923">
    <property type="entry name" value="PG_synth_SpoVB"/>
</dbReference>
<dbReference type="Pfam" id="PF01943">
    <property type="entry name" value="Polysacc_synt"/>
    <property type="match status" value="1"/>
</dbReference>
<evidence type="ECO:0000256" key="5">
    <source>
        <dbReference type="ARBA" id="ARBA00023136"/>
    </source>
</evidence>
<dbReference type="InterPro" id="IPR002797">
    <property type="entry name" value="Polysacc_synth"/>
</dbReference>
<feature type="transmembrane region" description="Helical" evidence="6">
    <location>
        <begin position="44"/>
        <end position="65"/>
    </location>
</feature>
<feature type="transmembrane region" description="Helical" evidence="6">
    <location>
        <begin position="86"/>
        <end position="108"/>
    </location>
</feature>
<evidence type="ECO:0000256" key="6">
    <source>
        <dbReference type="SAM" id="Phobius"/>
    </source>
</evidence>
<evidence type="ECO:0000256" key="2">
    <source>
        <dbReference type="ARBA" id="ARBA00022475"/>
    </source>
</evidence>
<dbReference type="RefSeq" id="WP_090240577.1">
    <property type="nucleotide sequence ID" value="NZ_FOJW01000015.1"/>
</dbReference>
<protein>
    <submittedName>
        <fullName evidence="7">Polysaccharide transporter, PST family</fullName>
    </submittedName>
</protein>
<evidence type="ECO:0000256" key="3">
    <source>
        <dbReference type="ARBA" id="ARBA00022692"/>
    </source>
</evidence>
<feature type="transmembrane region" description="Helical" evidence="6">
    <location>
        <begin position="190"/>
        <end position="211"/>
    </location>
</feature>
<dbReference type="EMBL" id="FOJW01000015">
    <property type="protein sequence ID" value="SFB31745.1"/>
    <property type="molecule type" value="Genomic_DNA"/>
</dbReference>
<dbReference type="Proteomes" id="UP000198642">
    <property type="component" value="Unassembled WGS sequence"/>
</dbReference>
<comment type="subcellular location">
    <subcellularLocation>
        <location evidence="1">Cell membrane</location>
        <topology evidence="1">Multi-pass membrane protein</topology>
    </subcellularLocation>
</comment>
<feature type="transmembrane region" description="Helical" evidence="6">
    <location>
        <begin position="232"/>
        <end position="252"/>
    </location>
</feature>
<proteinExistence type="predicted"/>
<feature type="transmembrane region" description="Helical" evidence="6">
    <location>
        <begin position="12"/>
        <end position="32"/>
    </location>
</feature>
<dbReference type="OrthoDB" id="9775950at2"/>
<sequence>MDGNEHNRLVKGALLLTLAGVISKLLSAGYRIPLQNLTGDLGFYVYQQVYPFLGITAILALYGFPSAISKMTAELKAQGKSLSLRCFYMPLFLLLSSLAGGAFLFLFFNAEEIAVWAGDPNLKQTYKLAAFTFLLIPFSALMRGVFQGMQLMQPTAYSQIGEQFTRVMLIIAAAVWIYTQSEKIYTVGQAAVIASFTGILTAIVILLFFFIRYKPAEKQRFTIPWHYYVKTLLVLGGAAAFIHMVLIMIQFADTFTLIPALQEHGLSRDEAMKAKGVFDRGQPLIQLGTVLGSSFALALMPAISGEKLKYDAQTLYHSIYSAMLISFYLAVGATVGLIMIFPETNRLLFQSDDGTNTLRILAIAIFLSSIGITAASILQGLGYMKRTAGFVVIAFFLKWISNQLLVPLFGITGGALATVLSLTVFTVLMVAGLKQKLPDYHMKKHVNGSALIIAITVMIVFLWGMDHLVGPVASRSGLFFYVMFLTVGGAFIYLVLLLRLKAFTEKELSMLPFAGALIRIHKEREG</sequence>
<evidence type="ECO:0000313" key="7">
    <source>
        <dbReference type="EMBL" id="SFB31745.1"/>
    </source>
</evidence>
<feature type="transmembrane region" description="Helical" evidence="6">
    <location>
        <begin position="360"/>
        <end position="378"/>
    </location>
</feature>
<keyword evidence="4 6" id="KW-1133">Transmembrane helix</keyword>
<feature type="transmembrane region" description="Helical" evidence="6">
    <location>
        <begin position="477"/>
        <end position="500"/>
    </location>
</feature>
<feature type="transmembrane region" description="Helical" evidence="6">
    <location>
        <begin position="158"/>
        <end position="178"/>
    </location>
</feature>
<feature type="transmembrane region" description="Helical" evidence="6">
    <location>
        <begin position="390"/>
        <end position="409"/>
    </location>
</feature>